<feature type="signal peptide" evidence="1">
    <location>
        <begin position="1"/>
        <end position="19"/>
    </location>
</feature>
<dbReference type="OrthoDB" id="5292259at2"/>
<evidence type="ECO:0000313" key="2">
    <source>
        <dbReference type="EMBL" id="ATX80583.1"/>
    </source>
</evidence>
<name>A0A2K8L050_MARES</name>
<dbReference type="Proteomes" id="UP000231701">
    <property type="component" value="Chromosome"/>
</dbReference>
<proteinExistence type="predicted"/>
<reference evidence="2 3" key="1">
    <citation type="submission" date="2016-12" db="EMBL/GenBank/DDBJ databases">
        <title>Isolation and genomic insights into novel planktonic Zetaproteobacteria from stratified waters of the Chesapeake Bay.</title>
        <authorList>
            <person name="McAllister S.M."/>
            <person name="Kato S."/>
            <person name="Chan C.S."/>
            <person name="Chiu B.K."/>
            <person name="Field E.K."/>
        </authorList>
    </citation>
    <scope>NUCLEOTIDE SEQUENCE [LARGE SCALE GENOMIC DNA]</scope>
    <source>
        <strain evidence="2 3">CP-5</strain>
    </source>
</reference>
<dbReference type="RefSeq" id="WP_100278332.1">
    <property type="nucleotide sequence ID" value="NZ_CP018799.1"/>
</dbReference>
<dbReference type="KEGG" id="maes:Ga0123461_2178"/>
<sequence>MIKRFLLLLLLLLPQLALAADDPRMQVDVFADSNDNITTEYLHANIRKAADMALPQLWRRVVLQSAQRQIPKDVKAVQFLQRVSPTANGVSVEFNQRRVIAFLKKHNIPHLADLPAWNLSLQISNAAGRSMPESAAMLKRRAGSEGQTWGYAIDGAHESLVLHWRWLDSRKITLSVRGTSRLGEYSETRTVGSGDPFRQLNPWLSEVLLKARGAYASNAIASKPAPETPIVTATGMTAQKEPVILSIERHASLPEQVLFEEELRRDPRVVDLSLRQVNRDGQQYRLLLKGSDEQWLTQWFKRRGLTLTPTVEGWVAR</sequence>
<evidence type="ECO:0000256" key="1">
    <source>
        <dbReference type="SAM" id="SignalP"/>
    </source>
</evidence>
<accession>A0A2K8L050</accession>
<protein>
    <recommendedName>
        <fullName evidence="4">DUF2066 domain-containing protein</fullName>
    </recommendedName>
</protein>
<evidence type="ECO:0008006" key="4">
    <source>
        <dbReference type="Google" id="ProtNLM"/>
    </source>
</evidence>
<keyword evidence="1" id="KW-0732">Signal</keyword>
<dbReference type="AlphaFoldDB" id="A0A2K8L050"/>
<evidence type="ECO:0000313" key="3">
    <source>
        <dbReference type="Proteomes" id="UP000231701"/>
    </source>
</evidence>
<organism evidence="2 3">
    <name type="scientific">Mariprofundus aestuarium</name>
    <dbReference type="NCBI Taxonomy" id="1921086"/>
    <lineage>
        <taxon>Bacteria</taxon>
        <taxon>Pseudomonadati</taxon>
        <taxon>Pseudomonadota</taxon>
        <taxon>Candidatius Mariprofundia</taxon>
        <taxon>Mariprofundales</taxon>
        <taxon>Mariprofundaceae</taxon>
        <taxon>Mariprofundus</taxon>
    </lineage>
</organism>
<gene>
    <name evidence="2" type="ORF">Ga0123461_2178</name>
</gene>
<dbReference type="EMBL" id="CP018799">
    <property type="protein sequence ID" value="ATX80583.1"/>
    <property type="molecule type" value="Genomic_DNA"/>
</dbReference>
<feature type="chain" id="PRO_5014791264" description="DUF2066 domain-containing protein" evidence="1">
    <location>
        <begin position="20"/>
        <end position="317"/>
    </location>
</feature>
<keyword evidence="3" id="KW-1185">Reference proteome</keyword>